<dbReference type="RefSeq" id="WP_167188687.1">
    <property type="nucleotide sequence ID" value="NZ_JAASQL010000003.1"/>
</dbReference>
<protein>
    <recommendedName>
        <fullName evidence="3">Methane oxygenase PmoA</fullName>
    </recommendedName>
</protein>
<sequence length="393" mass="44647">MDNYFRLIVGILSTVVVVGCKGHVEKGTYGYDKQFLESHQHVIHLYENKGKSQLMVLPYYQGRVMTSTAKGEQGNSYGWVNYDLISSGDFEKHINVFGGEDRFWIGPEGGQYSIFFKKDTDFTFENWFTPKEIDTEAFDVVNQSDKSVLFHKKMKLVNYKGFAFDIDVNREVTIFNNQEIKTDLEIDLSDDVDCVGYQSFNEIINTGEEAWSKDTGLLSVWILGMFMPSDNTTVILPYKNELVLNTSYFGEVPPGRLTKTDKHVTYKGNGTARFKLGLSPRNIIPYVGSYDADTKMLTIVNYTFKGDSTYVNSIWKLQDEPYKGDVVNSYNDGPLDNGDQLGPFYELESSSSAKELTPGASIKHIHKTYHFEGKFEELNKIAIKLLGKDLKSL</sequence>
<organism evidence="1 2">
    <name type="scientific">Wenyingzhuangia heitensis</name>
    <dbReference type="NCBI Taxonomy" id="1487859"/>
    <lineage>
        <taxon>Bacteria</taxon>
        <taxon>Pseudomonadati</taxon>
        <taxon>Bacteroidota</taxon>
        <taxon>Flavobacteriia</taxon>
        <taxon>Flavobacteriales</taxon>
        <taxon>Flavobacteriaceae</taxon>
        <taxon>Wenyingzhuangia</taxon>
    </lineage>
</organism>
<dbReference type="PROSITE" id="PS51257">
    <property type="entry name" value="PROKAR_LIPOPROTEIN"/>
    <property type="match status" value="1"/>
</dbReference>
<evidence type="ECO:0000313" key="2">
    <source>
        <dbReference type="Proteomes" id="UP000745859"/>
    </source>
</evidence>
<keyword evidence="2" id="KW-1185">Reference proteome</keyword>
<dbReference type="Pfam" id="PF20583">
    <property type="entry name" value="DUF6786"/>
    <property type="match status" value="1"/>
</dbReference>
<dbReference type="InterPro" id="IPR046713">
    <property type="entry name" value="DUF6786"/>
</dbReference>
<proteinExistence type="predicted"/>
<gene>
    <name evidence="1" type="ORF">FHR24_002300</name>
</gene>
<accession>A0ABX0UAH9</accession>
<name>A0ABX0UAH9_9FLAO</name>
<reference evidence="1 2" key="1">
    <citation type="submission" date="2020-03" db="EMBL/GenBank/DDBJ databases">
        <title>Genomic Encyclopedia of Type Strains, Phase IV (KMG-IV): sequencing the most valuable type-strain genomes for metagenomic binning, comparative biology and taxonomic classification.</title>
        <authorList>
            <person name="Goeker M."/>
        </authorList>
    </citation>
    <scope>NUCLEOTIDE SEQUENCE [LARGE SCALE GENOMIC DNA]</scope>
    <source>
        <strain evidence="1 2">DSM 101599</strain>
    </source>
</reference>
<dbReference type="EMBL" id="JAASQL010000003">
    <property type="protein sequence ID" value="NIJ45829.1"/>
    <property type="molecule type" value="Genomic_DNA"/>
</dbReference>
<evidence type="ECO:0008006" key="3">
    <source>
        <dbReference type="Google" id="ProtNLM"/>
    </source>
</evidence>
<evidence type="ECO:0000313" key="1">
    <source>
        <dbReference type="EMBL" id="NIJ45829.1"/>
    </source>
</evidence>
<comment type="caution">
    <text evidence="1">The sequence shown here is derived from an EMBL/GenBank/DDBJ whole genome shotgun (WGS) entry which is preliminary data.</text>
</comment>
<dbReference type="Proteomes" id="UP000745859">
    <property type="component" value="Unassembled WGS sequence"/>
</dbReference>